<organism evidence="2 3">
    <name type="scientific">Vibrio comitans NBRC 102076</name>
    <dbReference type="NCBI Taxonomy" id="1219078"/>
    <lineage>
        <taxon>Bacteria</taxon>
        <taxon>Pseudomonadati</taxon>
        <taxon>Pseudomonadota</taxon>
        <taxon>Gammaproteobacteria</taxon>
        <taxon>Vibrionales</taxon>
        <taxon>Vibrionaceae</taxon>
        <taxon>Vibrio</taxon>
    </lineage>
</organism>
<dbReference type="InterPro" id="IPR023214">
    <property type="entry name" value="HAD_sf"/>
</dbReference>
<dbReference type="InterPro" id="IPR016181">
    <property type="entry name" value="Acyl_CoA_acyltransferase"/>
</dbReference>
<reference evidence="2 3" key="1">
    <citation type="submission" date="2019-06" db="EMBL/GenBank/DDBJ databases">
        <title>Whole genome shotgun sequence of Vibrio comitans NBRC 102076.</title>
        <authorList>
            <person name="Hosoyama A."/>
            <person name="Uohara A."/>
            <person name="Ohji S."/>
            <person name="Ichikawa N."/>
        </authorList>
    </citation>
    <scope>NUCLEOTIDE SEQUENCE [LARGE SCALE GENOMIC DNA]</scope>
    <source>
        <strain evidence="2 3">NBRC 102076</strain>
    </source>
</reference>
<dbReference type="Gene3D" id="3.40.630.30">
    <property type="match status" value="1"/>
</dbReference>
<sequence length="336" mass="37625">MELSTQRLSLTPLSESDWTLFHNLHVDKRVISLCFDEPSLKDIQLKFQARIQPWNKNSLHWLCLVLTDQSSGEKIGLTGFCMQDGVAEVGYMLLPEFQGLGYATESLQCLIEWAQETHAIDHFSATVTEGNLSSERVLEKSGFILRKTIPGTYVIGGVSYADHIYQWHKPSASIINTILFDWGDTLMVDLPNQQGKMCDWPEVYTVDGATDALKGLSKNYRLYVATNAVNSAESDIQQAFQRVGLDRYITGYFCKANLGIGKGSAEFFHKIVDTLHTQPDSVLMVGDTLDKDINPAIEAGLKVVWLNRQSSHKEGVQNIPQIESLHDLSNTIENLL</sequence>
<gene>
    <name evidence="2" type="ORF">VCO01S_13260</name>
</gene>
<dbReference type="EMBL" id="BJLH01000005">
    <property type="protein sequence ID" value="GEA60133.1"/>
    <property type="molecule type" value="Genomic_DNA"/>
</dbReference>
<evidence type="ECO:0000313" key="3">
    <source>
        <dbReference type="Proteomes" id="UP000318242"/>
    </source>
</evidence>
<feature type="domain" description="N-acetyltransferase" evidence="1">
    <location>
        <begin position="8"/>
        <end position="165"/>
    </location>
</feature>
<dbReference type="PROSITE" id="PS51186">
    <property type="entry name" value="GNAT"/>
    <property type="match status" value="1"/>
</dbReference>
<dbReference type="InterPro" id="IPR000182">
    <property type="entry name" value="GNAT_dom"/>
</dbReference>
<evidence type="ECO:0000313" key="2">
    <source>
        <dbReference type="EMBL" id="GEA60133.1"/>
    </source>
</evidence>
<dbReference type="Pfam" id="PF13302">
    <property type="entry name" value="Acetyltransf_3"/>
    <property type="match status" value="1"/>
</dbReference>
<dbReference type="Pfam" id="PF13419">
    <property type="entry name" value="HAD_2"/>
    <property type="match status" value="1"/>
</dbReference>
<dbReference type="PANTHER" id="PTHR43792">
    <property type="entry name" value="GNAT FAMILY, PUTATIVE (AFU_ORTHOLOGUE AFUA_3G00765)-RELATED-RELATED"/>
    <property type="match status" value="1"/>
</dbReference>
<dbReference type="SUPFAM" id="SSF55729">
    <property type="entry name" value="Acyl-CoA N-acyltransferases (Nat)"/>
    <property type="match status" value="1"/>
</dbReference>
<protein>
    <recommendedName>
        <fullName evidence="1">N-acetyltransferase domain-containing protein</fullName>
    </recommendedName>
</protein>
<dbReference type="InterPro" id="IPR041492">
    <property type="entry name" value="HAD_2"/>
</dbReference>
<keyword evidence="3" id="KW-1185">Reference proteome</keyword>
<evidence type="ECO:0000259" key="1">
    <source>
        <dbReference type="PROSITE" id="PS51186"/>
    </source>
</evidence>
<dbReference type="CDD" id="cd04301">
    <property type="entry name" value="NAT_SF"/>
    <property type="match status" value="1"/>
</dbReference>
<dbReference type="Gene3D" id="3.40.50.1000">
    <property type="entry name" value="HAD superfamily/HAD-like"/>
    <property type="match status" value="1"/>
</dbReference>
<dbReference type="AlphaFoldDB" id="A0A4Y3IKV0"/>
<dbReference type="GO" id="GO:0016747">
    <property type="term" value="F:acyltransferase activity, transferring groups other than amino-acyl groups"/>
    <property type="evidence" value="ECO:0007669"/>
    <property type="project" value="InterPro"/>
</dbReference>
<comment type="caution">
    <text evidence="2">The sequence shown here is derived from an EMBL/GenBank/DDBJ whole genome shotgun (WGS) entry which is preliminary data.</text>
</comment>
<dbReference type="PANTHER" id="PTHR43792:SF1">
    <property type="entry name" value="N-ACETYLTRANSFERASE DOMAIN-CONTAINING PROTEIN"/>
    <property type="match status" value="1"/>
</dbReference>
<name>A0A4Y3IKV0_9VIBR</name>
<dbReference type="Proteomes" id="UP000318242">
    <property type="component" value="Unassembled WGS sequence"/>
</dbReference>
<accession>A0A4Y3IKV0</accession>
<dbReference type="OrthoDB" id="7852312at2"/>
<dbReference type="SUPFAM" id="SSF56784">
    <property type="entry name" value="HAD-like"/>
    <property type="match status" value="1"/>
</dbReference>
<dbReference type="InterPro" id="IPR051531">
    <property type="entry name" value="N-acetyltransferase"/>
</dbReference>
<proteinExistence type="predicted"/>
<dbReference type="InterPro" id="IPR036412">
    <property type="entry name" value="HAD-like_sf"/>
</dbReference>